<feature type="compositionally biased region" description="Low complexity" evidence="1">
    <location>
        <begin position="83"/>
        <end position="95"/>
    </location>
</feature>
<protein>
    <submittedName>
        <fullName evidence="2">Uncharacterized protein</fullName>
    </submittedName>
</protein>
<reference evidence="2" key="1">
    <citation type="journal article" date="2022" name="bioRxiv">
        <title>Sequencing and chromosome-scale assembly of the giantPleurodeles waltlgenome.</title>
        <authorList>
            <person name="Brown T."/>
            <person name="Elewa A."/>
            <person name="Iarovenko S."/>
            <person name="Subramanian E."/>
            <person name="Araus A.J."/>
            <person name="Petzold A."/>
            <person name="Susuki M."/>
            <person name="Suzuki K.-i.T."/>
            <person name="Hayashi T."/>
            <person name="Toyoda A."/>
            <person name="Oliveira C."/>
            <person name="Osipova E."/>
            <person name="Leigh N.D."/>
            <person name="Simon A."/>
            <person name="Yun M.H."/>
        </authorList>
    </citation>
    <scope>NUCLEOTIDE SEQUENCE</scope>
    <source>
        <strain evidence="2">20211129_DDA</strain>
        <tissue evidence="2">Liver</tissue>
    </source>
</reference>
<evidence type="ECO:0000256" key="1">
    <source>
        <dbReference type="SAM" id="MobiDB-lite"/>
    </source>
</evidence>
<evidence type="ECO:0000313" key="2">
    <source>
        <dbReference type="EMBL" id="KAJ1209146.1"/>
    </source>
</evidence>
<gene>
    <name evidence="2" type="ORF">NDU88_004524</name>
</gene>
<evidence type="ECO:0000313" key="3">
    <source>
        <dbReference type="Proteomes" id="UP001066276"/>
    </source>
</evidence>
<feature type="region of interest" description="Disordered" evidence="1">
    <location>
        <begin position="73"/>
        <end position="130"/>
    </location>
</feature>
<dbReference type="EMBL" id="JANPWB010000002">
    <property type="protein sequence ID" value="KAJ1209146.1"/>
    <property type="molecule type" value="Genomic_DNA"/>
</dbReference>
<comment type="caution">
    <text evidence="2">The sequence shown here is derived from an EMBL/GenBank/DDBJ whole genome shotgun (WGS) entry which is preliminary data.</text>
</comment>
<keyword evidence="3" id="KW-1185">Reference proteome</keyword>
<name>A0AAV7W991_PLEWA</name>
<organism evidence="2 3">
    <name type="scientific">Pleurodeles waltl</name>
    <name type="common">Iberian ribbed newt</name>
    <dbReference type="NCBI Taxonomy" id="8319"/>
    <lineage>
        <taxon>Eukaryota</taxon>
        <taxon>Metazoa</taxon>
        <taxon>Chordata</taxon>
        <taxon>Craniata</taxon>
        <taxon>Vertebrata</taxon>
        <taxon>Euteleostomi</taxon>
        <taxon>Amphibia</taxon>
        <taxon>Batrachia</taxon>
        <taxon>Caudata</taxon>
        <taxon>Salamandroidea</taxon>
        <taxon>Salamandridae</taxon>
        <taxon>Pleurodelinae</taxon>
        <taxon>Pleurodeles</taxon>
    </lineage>
</organism>
<proteinExistence type="predicted"/>
<dbReference type="AlphaFoldDB" id="A0AAV7W991"/>
<accession>A0AAV7W991</accession>
<dbReference type="Proteomes" id="UP001066276">
    <property type="component" value="Chromosome 1_2"/>
</dbReference>
<sequence length="130" mass="13928">MPGYRPCGDEDCDGQKRLHKGLVDEEDCDGQKRSGIVPLALARIIRRETGLASPLSAFIEVDAPPKRRLVVVEAPPRPPFPDAGATGRRAGAWTAPKPSFTKVSDTDGRAGGAHNLPFKEASATKDRGRV</sequence>